<accession>A0AA50KFF7</accession>
<sequence>MSRQMKHVKGLDSVDKLLDSLTDPKFRKAALRSAARKAMAPVKEALQSNIRSSVSNSDTSSYEHYTSSKGKQGYSSGDLEKGVKLSISVNTDKNIKIKSNGFATDKQSGELFANVTFDNHTAKLAAILENGRTKRVATTRNGKVFHYFGNPTDLVQRDISTTSGKHFVSNTFAEQEHLMVDRFKKELITAIATQTKKMEKATK</sequence>
<dbReference type="AlphaFoldDB" id="A0AA50KFF7"/>
<dbReference type="Proteomes" id="UP001236800">
    <property type="component" value="Chromosome"/>
</dbReference>
<dbReference type="GeneID" id="301338774"/>
<protein>
    <submittedName>
        <fullName evidence="2">Uncharacterized protein</fullName>
    </submittedName>
</protein>
<feature type="compositionally biased region" description="Polar residues" evidence="1">
    <location>
        <begin position="48"/>
        <end position="75"/>
    </location>
</feature>
<gene>
    <name evidence="2" type="ORF">RA178_06280</name>
</gene>
<evidence type="ECO:0000256" key="1">
    <source>
        <dbReference type="SAM" id="MobiDB-lite"/>
    </source>
</evidence>
<proteinExistence type="predicted"/>
<dbReference type="EMBL" id="CP132914">
    <property type="protein sequence ID" value="WMB74219.1"/>
    <property type="molecule type" value="Genomic_DNA"/>
</dbReference>
<name>A0AA50KFF7_9GAMM</name>
<dbReference type="KEGG" id="sog:RA178_06280"/>
<reference evidence="2" key="1">
    <citation type="submission" date="2023-08" db="EMBL/GenBank/DDBJ databases">
        <title>Complete genome sequence of Shewanella oncorhynchi Z-P2, a siderophore putrebactin-producing bacterium.</title>
        <authorList>
            <person name="Zhang Y."/>
        </authorList>
    </citation>
    <scope>NUCLEOTIDE SEQUENCE</scope>
    <source>
        <strain evidence="2">Z-P2</strain>
    </source>
</reference>
<dbReference type="RefSeq" id="WP_306684955.1">
    <property type="nucleotide sequence ID" value="NZ_CP132914.1"/>
</dbReference>
<organism evidence="2">
    <name type="scientific">Shewanella oncorhynchi</name>
    <dbReference type="NCBI Taxonomy" id="2726434"/>
    <lineage>
        <taxon>Bacteria</taxon>
        <taxon>Pseudomonadati</taxon>
        <taxon>Pseudomonadota</taxon>
        <taxon>Gammaproteobacteria</taxon>
        <taxon>Alteromonadales</taxon>
        <taxon>Shewanellaceae</taxon>
        <taxon>Shewanella</taxon>
    </lineage>
</organism>
<feature type="region of interest" description="Disordered" evidence="1">
    <location>
        <begin position="48"/>
        <end position="77"/>
    </location>
</feature>
<evidence type="ECO:0000313" key="2">
    <source>
        <dbReference type="EMBL" id="WMB74219.1"/>
    </source>
</evidence>